<accession>A0A919TBM7</accession>
<gene>
    <name evidence="1" type="ORF">Ato02nite_042360</name>
</gene>
<name>A0A919TBM7_9ACTN</name>
<comment type="caution">
    <text evidence="1">The sequence shown here is derived from an EMBL/GenBank/DDBJ whole genome shotgun (WGS) entry which is preliminary data.</text>
</comment>
<dbReference type="EMBL" id="BOQN01000055">
    <property type="protein sequence ID" value="GIM92443.1"/>
    <property type="molecule type" value="Genomic_DNA"/>
</dbReference>
<organism evidence="1 2">
    <name type="scientific">Paractinoplanes toevensis</name>
    <dbReference type="NCBI Taxonomy" id="571911"/>
    <lineage>
        <taxon>Bacteria</taxon>
        <taxon>Bacillati</taxon>
        <taxon>Actinomycetota</taxon>
        <taxon>Actinomycetes</taxon>
        <taxon>Micromonosporales</taxon>
        <taxon>Micromonosporaceae</taxon>
        <taxon>Paractinoplanes</taxon>
    </lineage>
</organism>
<keyword evidence="2" id="KW-1185">Reference proteome</keyword>
<reference evidence="1 2" key="1">
    <citation type="submission" date="2021-03" db="EMBL/GenBank/DDBJ databases">
        <title>Whole genome shotgun sequence of Actinoplanes toevensis NBRC 105298.</title>
        <authorList>
            <person name="Komaki H."/>
            <person name="Tamura T."/>
        </authorList>
    </citation>
    <scope>NUCLEOTIDE SEQUENCE [LARGE SCALE GENOMIC DNA]</scope>
    <source>
        <strain evidence="1 2">NBRC 105298</strain>
    </source>
</reference>
<evidence type="ECO:0000313" key="2">
    <source>
        <dbReference type="Proteomes" id="UP000677082"/>
    </source>
</evidence>
<dbReference type="AlphaFoldDB" id="A0A919TBM7"/>
<proteinExistence type="predicted"/>
<dbReference type="RefSeq" id="WP_246607275.1">
    <property type="nucleotide sequence ID" value="NZ_BOQN01000055.1"/>
</dbReference>
<sequence length="93" mass="9799">MVCPAQGCGHLTGPARQDPADGRWQASLDLTIAAPTGRVSRQAIRADAALAGLEVLRQPQAANPSFLTAAQFTVVRRYLSGDAATLHIRQSSC</sequence>
<evidence type="ECO:0000313" key="1">
    <source>
        <dbReference type="EMBL" id="GIM92443.1"/>
    </source>
</evidence>
<dbReference type="Proteomes" id="UP000677082">
    <property type="component" value="Unassembled WGS sequence"/>
</dbReference>
<protein>
    <submittedName>
        <fullName evidence="1">Uncharacterized protein</fullName>
    </submittedName>
</protein>